<evidence type="ECO:0000313" key="2">
    <source>
        <dbReference type="Proteomes" id="UP001174909"/>
    </source>
</evidence>
<keyword evidence="2" id="KW-1185">Reference proteome</keyword>
<feature type="non-terminal residue" evidence="1">
    <location>
        <position position="1"/>
    </location>
</feature>
<accession>A0AA35W658</accession>
<protein>
    <submittedName>
        <fullName evidence="1">Uncharacterized protein</fullName>
    </submittedName>
</protein>
<dbReference type="AlphaFoldDB" id="A0AA35W658"/>
<dbReference type="EMBL" id="CASHTH010000291">
    <property type="protein sequence ID" value="CAI7997015.1"/>
    <property type="molecule type" value="Genomic_DNA"/>
</dbReference>
<reference evidence="1" key="1">
    <citation type="submission" date="2023-03" db="EMBL/GenBank/DDBJ databases">
        <authorList>
            <person name="Steffen K."/>
            <person name="Cardenas P."/>
        </authorList>
    </citation>
    <scope>NUCLEOTIDE SEQUENCE</scope>
</reference>
<sequence>MRDRRLLSKNLENISKGSRLVWTCGPGGTVQGSTVIGLGVMLQPTHPEDAALEPEFPPFHH</sequence>
<dbReference type="Proteomes" id="UP001174909">
    <property type="component" value="Unassembled WGS sequence"/>
</dbReference>
<organism evidence="1 2">
    <name type="scientific">Geodia barretti</name>
    <name type="common">Barrett's horny sponge</name>
    <dbReference type="NCBI Taxonomy" id="519541"/>
    <lineage>
        <taxon>Eukaryota</taxon>
        <taxon>Metazoa</taxon>
        <taxon>Porifera</taxon>
        <taxon>Demospongiae</taxon>
        <taxon>Heteroscleromorpha</taxon>
        <taxon>Tetractinellida</taxon>
        <taxon>Astrophorina</taxon>
        <taxon>Geodiidae</taxon>
        <taxon>Geodia</taxon>
    </lineage>
</organism>
<gene>
    <name evidence="1" type="ORF">GBAR_LOCUS2025</name>
</gene>
<proteinExistence type="predicted"/>
<name>A0AA35W658_GEOBA</name>
<evidence type="ECO:0000313" key="1">
    <source>
        <dbReference type="EMBL" id="CAI7997015.1"/>
    </source>
</evidence>
<comment type="caution">
    <text evidence="1">The sequence shown here is derived from an EMBL/GenBank/DDBJ whole genome shotgun (WGS) entry which is preliminary data.</text>
</comment>